<gene>
    <name evidence="3" type="ORF">FRX48_01511</name>
</gene>
<dbReference type="InterPro" id="IPR036869">
    <property type="entry name" value="J_dom_sf"/>
</dbReference>
<dbReference type="PROSITE" id="PS00636">
    <property type="entry name" value="DNAJ_1"/>
    <property type="match status" value="1"/>
</dbReference>
<dbReference type="PROSITE" id="PS50076">
    <property type="entry name" value="DNAJ_2"/>
    <property type="match status" value="1"/>
</dbReference>
<evidence type="ECO:0000259" key="2">
    <source>
        <dbReference type="PROSITE" id="PS50076"/>
    </source>
</evidence>
<feature type="compositionally biased region" description="Polar residues" evidence="1">
    <location>
        <begin position="189"/>
        <end position="199"/>
    </location>
</feature>
<dbReference type="Proteomes" id="UP000324767">
    <property type="component" value="Unassembled WGS sequence"/>
</dbReference>
<dbReference type="SUPFAM" id="SSF46565">
    <property type="entry name" value="Chaperone J-domain"/>
    <property type="match status" value="1"/>
</dbReference>
<feature type="compositionally biased region" description="Low complexity" evidence="1">
    <location>
        <begin position="362"/>
        <end position="376"/>
    </location>
</feature>
<feature type="compositionally biased region" description="Basic and acidic residues" evidence="1">
    <location>
        <begin position="646"/>
        <end position="655"/>
    </location>
</feature>
<sequence>MSDTHRDFYADLGLQPTADAREVNRQFRKLALQFHPDRNPGKENEFNSKFQAIQSAHEVLSDPLRRAKYDAERIKAGLLYTYKPNVPPRTPTTAPSFAPPPRAPHSATKPPKSTTSGFSSTANRYSGFASAGSWASTKDNAQTRASASKAWEQMKPPQTTPGRTDGRSVPPKWSQGPRDPFTKPDPRSTSRSSWDQFQDSYAGYPDMSRANTSRTPKRQGFAPATPGGDEPQARKASAYSNVHRGERPQAPRAQTQFPPPPKGPAPTAKKPDATSRPRGQPGLSNPFVNTERISTPYATGGGERTYFSSSGLHRSTSTREHNQQPEHSNHGSTNLNTPHSQTSAGRHHSASPKMKNSGPQRSYSTSSSSSEESVQSGEEKVFTPSMRKSNGVQPDGTHPPVDGRRRPSLNPDQKVDREIESGWDELRPNVQPKWSDRASSWTHDPQKQPAKEKLPTHGERSDGPEGFLLHRMKLDAERNQQQANEQVPPSAHHQPSADNRVPLSRPMEKSRSWEDKYKAQDNLDGQRARATTSRQNGKDTIFTFPINNETFAGAPSLKSRSSENINTTFSPSDWSGKFTGSREYFAPPQTTRVPTPRQRFSPTKGQHPASQNLPAMNTTLPNGNAQMPPPPVVPIPAPSPSQVKFSAEEWSRHFQEGTFAWPPPPPGSPGRTASLKRPRTPRMPSKSSKMRPTCPKPASVSATVDDSGEEPGINGTDSNVESVSSYVSATSGDSGAMDIDPALTPPDQRAQRPHNASTDGRTNFPGPQDTPRQQAPQVQPSPNGQLPADSAGDNEALHLNFADLRNVVPLAPDNEGLKNLGDLSNALPFESRSASTTAEVLRPKRLDLPLPPKAPPIPDTLNQHLWEAYVGQMRHYMVRWKAYDNQILEHFKSRQTEMETSLGANWMSGVGDGYARYMQCLEEDVRVRMHWNVSCEKHQEAMSGLGSVRERLLKNSVLV</sequence>
<feature type="compositionally biased region" description="Polar residues" evidence="1">
    <location>
        <begin position="715"/>
        <end position="733"/>
    </location>
</feature>
<dbReference type="PANTHER" id="PTHR24074">
    <property type="entry name" value="CO-CHAPERONE PROTEIN DJLA"/>
    <property type="match status" value="1"/>
</dbReference>
<evidence type="ECO:0000313" key="3">
    <source>
        <dbReference type="EMBL" id="KAA6414761.1"/>
    </source>
</evidence>
<dbReference type="Gene3D" id="1.10.287.110">
    <property type="entry name" value="DnaJ domain"/>
    <property type="match status" value="1"/>
</dbReference>
<feature type="domain" description="J" evidence="2">
    <location>
        <begin position="7"/>
        <end position="73"/>
    </location>
</feature>
<dbReference type="AlphaFoldDB" id="A0A5M8PYD4"/>
<dbReference type="CDD" id="cd06257">
    <property type="entry name" value="DnaJ"/>
    <property type="match status" value="1"/>
</dbReference>
<feature type="compositionally biased region" description="Polar residues" evidence="1">
    <location>
        <begin position="770"/>
        <end position="784"/>
    </location>
</feature>
<evidence type="ECO:0000256" key="1">
    <source>
        <dbReference type="SAM" id="MobiDB-lite"/>
    </source>
</evidence>
<dbReference type="PRINTS" id="PR00625">
    <property type="entry name" value="JDOMAIN"/>
</dbReference>
<reference evidence="3 4" key="1">
    <citation type="submission" date="2019-09" db="EMBL/GenBank/DDBJ databases">
        <title>The hologenome of the rock-dwelling lichen Lasallia pustulata.</title>
        <authorList>
            <person name="Greshake Tzovaras B."/>
            <person name="Segers F."/>
            <person name="Bicker A."/>
            <person name="Dal Grande F."/>
            <person name="Otte J."/>
            <person name="Hankeln T."/>
            <person name="Schmitt I."/>
            <person name="Ebersberger I."/>
        </authorList>
    </citation>
    <scope>NUCLEOTIDE SEQUENCE [LARGE SCALE GENOMIC DNA]</scope>
    <source>
        <strain evidence="3">A1-1</strain>
    </source>
</reference>
<dbReference type="InterPro" id="IPR001623">
    <property type="entry name" value="DnaJ_domain"/>
</dbReference>
<dbReference type="FunFam" id="1.10.287.110:FF:000096">
    <property type="entry name" value="DnaJ domain protein"/>
    <property type="match status" value="1"/>
</dbReference>
<dbReference type="SMART" id="SM00271">
    <property type="entry name" value="DnaJ"/>
    <property type="match status" value="1"/>
</dbReference>
<name>A0A5M8PYD4_9LECA</name>
<protein>
    <recommendedName>
        <fullName evidence="2">J domain-containing protein</fullName>
    </recommendedName>
</protein>
<feature type="compositionally biased region" description="Polar residues" evidence="1">
    <location>
        <begin position="306"/>
        <end position="315"/>
    </location>
</feature>
<dbReference type="InterPro" id="IPR050817">
    <property type="entry name" value="DjlA_DnaK_co-chaperone"/>
</dbReference>
<feature type="compositionally biased region" description="Basic and acidic residues" evidence="1">
    <location>
        <begin position="506"/>
        <end position="527"/>
    </location>
</feature>
<feature type="compositionally biased region" description="Basic and acidic residues" evidence="1">
    <location>
        <begin position="444"/>
        <end position="463"/>
    </location>
</feature>
<feature type="compositionally biased region" description="Polar residues" evidence="1">
    <location>
        <begin position="330"/>
        <end position="344"/>
    </location>
</feature>
<proteinExistence type="predicted"/>
<dbReference type="EMBL" id="VXIT01000002">
    <property type="protein sequence ID" value="KAA6414761.1"/>
    <property type="molecule type" value="Genomic_DNA"/>
</dbReference>
<feature type="region of interest" description="Disordered" evidence="1">
    <location>
        <begin position="584"/>
        <end position="792"/>
    </location>
</feature>
<feature type="compositionally biased region" description="Pro residues" evidence="1">
    <location>
        <begin position="627"/>
        <end position="639"/>
    </location>
</feature>
<feature type="compositionally biased region" description="Polar residues" evidence="1">
    <location>
        <begin position="133"/>
        <end position="146"/>
    </location>
</feature>
<feature type="compositionally biased region" description="Basic and acidic residues" evidence="1">
    <location>
        <begin position="317"/>
        <end position="329"/>
    </location>
</feature>
<dbReference type="Pfam" id="PF00226">
    <property type="entry name" value="DnaJ"/>
    <property type="match status" value="1"/>
</dbReference>
<feature type="compositionally biased region" description="Low complexity" evidence="1">
    <location>
        <begin position="587"/>
        <end position="599"/>
    </location>
</feature>
<feature type="compositionally biased region" description="Polar residues" evidence="1">
    <location>
        <begin position="600"/>
        <end position="625"/>
    </location>
</feature>
<feature type="compositionally biased region" description="Basic and acidic residues" evidence="1">
    <location>
        <begin position="413"/>
        <end position="427"/>
    </location>
</feature>
<feature type="region of interest" description="Disordered" evidence="1">
    <location>
        <begin position="82"/>
        <end position="541"/>
    </location>
</feature>
<dbReference type="InterPro" id="IPR018253">
    <property type="entry name" value="DnaJ_domain_CS"/>
</dbReference>
<feature type="compositionally biased region" description="Polar residues" evidence="1">
    <location>
        <begin position="111"/>
        <end position="124"/>
    </location>
</feature>
<feature type="compositionally biased region" description="Polar residues" evidence="1">
    <location>
        <begin position="282"/>
        <end position="297"/>
    </location>
</feature>
<accession>A0A5M8PYD4</accession>
<organism evidence="3 4">
    <name type="scientific">Lasallia pustulata</name>
    <dbReference type="NCBI Taxonomy" id="136370"/>
    <lineage>
        <taxon>Eukaryota</taxon>
        <taxon>Fungi</taxon>
        <taxon>Dikarya</taxon>
        <taxon>Ascomycota</taxon>
        <taxon>Pezizomycotina</taxon>
        <taxon>Lecanoromycetes</taxon>
        <taxon>OSLEUM clade</taxon>
        <taxon>Umbilicariomycetidae</taxon>
        <taxon>Umbilicariales</taxon>
        <taxon>Umbilicariaceae</taxon>
        <taxon>Lasallia</taxon>
    </lineage>
</organism>
<comment type="caution">
    <text evidence="3">The sequence shown here is derived from an EMBL/GenBank/DDBJ whole genome shotgun (WGS) entry which is preliminary data.</text>
</comment>
<dbReference type="OrthoDB" id="10250354at2759"/>
<evidence type="ECO:0000313" key="4">
    <source>
        <dbReference type="Proteomes" id="UP000324767"/>
    </source>
</evidence>